<dbReference type="Pfam" id="PF00153">
    <property type="entry name" value="Mito_carr"/>
    <property type="match status" value="2"/>
</dbReference>
<comment type="subcellular location">
    <subcellularLocation>
        <location evidence="1">Mitochondrion membrane</location>
        <topology evidence="1">Multi-pass membrane protein</topology>
    </subcellularLocation>
</comment>
<dbReference type="GO" id="GO:0031966">
    <property type="term" value="C:mitochondrial membrane"/>
    <property type="evidence" value="ECO:0007669"/>
    <property type="project" value="UniProtKB-SubCell"/>
</dbReference>
<organism evidence="13 14">
    <name type="scientific">Coniochaeta pulveracea</name>
    <dbReference type="NCBI Taxonomy" id="177199"/>
    <lineage>
        <taxon>Eukaryota</taxon>
        <taxon>Fungi</taxon>
        <taxon>Dikarya</taxon>
        <taxon>Ascomycota</taxon>
        <taxon>Pezizomycotina</taxon>
        <taxon>Sordariomycetes</taxon>
        <taxon>Sordariomycetidae</taxon>
        <taxon>Coniochaetales</taxon>
        <taxon>Coniochaetaceae</taxon>
        <taxon>Coniochaeta</taxon>
    </lineage>
</organism>
<evidence type="ECO:0000256" key="12">
    <source>
        <dbReference type="SAM" id="Phobius"/>
    </source>
</evidence>
<keyword evidence="3 11" id="KW-0813">Transport</keyword>
<name>A0A420XZS7_9PEZI</name>
<evidence type="ECO:0000256" key="11">
    <source>
        <dbReference type="RuleBase" id="RU000488"/>
    </source>
</evidence>
<evidence type="ECO:0000313" key="13">
    <source>
        <dbReference type="EMBL" id="RKU41187.1"/>
    </source>
</evidence>
<proteinExistence type="inferred from homology"/>
<dbReference type="InterPro" id="IPR050567">
    <property type="entry name" value="Mitochondrial_Carrier"/>
</dbReference>
<keyword evidence="4 10" id="KW-0812">Transmembrane</keyword>
<dbReference type="AlphaFoldDB" id="A0A420XZS7"/>
<dbReference type="Gene3D" id="1.50.40.10">
    <property type="entry name" value="Mitochondrial carrier domain"/>
    <property type="match status" value="2"/>
</dbReference>
<evidence type="ECO:0000313" key="14">
    <source>
        <dbReference type="Proteomes" id="UP000275385"/>
    </source>
</evidence>
<dbReference type="EMBL" id="QVQW01000080">
    <property type="protein sequence ID" value="RKU41187.1"/>
    <property type="molecule type" value="Genomic_DNA"/>
</dbReference>
<dbReference type="Proteomes" id="UP000275385">
    <property type="component" value="Unassembled WGS sequence"/>
</dbReference>
<keyword evidence="14" id="KW-1185">Reference proteome</keyword>
<sequence length="242" mass="25309">MSADFWAGYISGAVGILIGNPLDLIKVRLQASSSTPTLTSQLSTITPLLPSSPPIKTPYFPTLKSYITGTAAPILGYGALNALLFLTYNRSEHLLNTHFPSAPSSLPTASAPPSTGSNLYTTFIAGCIGGLATFIVSTPTELVKCRAQVLSTPQSSLSIVRSVVRKDGLRGLYFGGGVTALRDSVGYGFYFWSYELSRRWLSAPGWKMESGGMVDALLCDEGADAEGGGEEIGGLGGGETGV</sequence>
<comment type="similarity">
    <text evidence="2 11">Belongs to the mitochondrial carrier (TC 2.A.29) family.</text>
</comment>
<evidence type="ECO:0000256" key="4">
    <source>
        <dbReference type="ARBA" id="ARBA00022692"/>
    </source>
</evidence>
<dbReference type="PROSITE" id="PS50920">
    <property type="entry name" value="SOLCAR"/>
    <property type="match status" value="2"/>
</dbReference>
<accession>A0A420XZS7</accession>
<dbReference type="InterPro" id="IPR018108">
    <property type="entry name" value="MCP_transmembrane"/>
</dbReference>
<protein>
    <recommendedName>
        <fullName evidence="15">Mitochondrial carrier</fullName>
    </recommendedName>
</protein>
<feature type="transmembrane region" description="Helical" evidence="12">
    <location>
        <begin position="6"/>
        <end position="25"/>
    </location>
</feature>
<evidence type="ECO:0000256" key="2">
    <source>
        <dbReference type="ARBA" id="ARBA00006375"/>
    </source>
</evidence>
<feature type="transmembrane region" description="Helical" evidence="12">
    <location>
        <begin position="66"/>
        <end position="88"/>
    </location>
</feature>
<evidence type="ECO:0000256" key="3">
    <source>
        <dbReference type="ARBA" id="ARBA00022448"/>
    </source>
</evidence>
<feature type="repeat" description="Solcar" evidence="10">
    <location>
        <begin position="117"/>
        <end position="200"/>
    </location>
</feature>
<evidence type="ECO:0008006" key="15">
    <source>
        <dbReference type="Google" id="ProtNLM"/>
    </source>
</evidence>
<evidence type="ECO:0000256" key="6">
    <source>
        <dbReference type="ARBA" id="ARBA00022792"/>
    </source>
</evidence>
<dbReference type="PANTHER" id="PTHR45624:SF10">
    <property type="entry name" value="SLC (SOLUTE CARRIER) HOMOLOG"/>
    <property type="match status" value="1"/>
</dbReference>
<evidence type="ECO:0000256" key="10">
    <source>
        <dbReference type="PROSITE-ProRule" id="PRU00282"/>
    </source>
</evidence>
<keyword evidence="6" id="KW-0999">Mitochondrion inner membrane</keyword>
<gene>
    <name evidence="13" type="ORF">DL546_001455</name>
</gene>
<dbReference type="OrthoDB" id="193856at2759"/>
<keyword evidence="7 12" id="KW-1133">Transmembrane helix</keyword>
<reference evidence="13 14" key="1">
    <citation type="submission" date="2018-08" db="EMBL/GenBank/DDBJ databases">
        <title>Draft genome of the lignicolous fungus Coniochaeta pulveracea.</title>
        <authorList>
            <person name="Borstlap C.J."/>
            <person name="De Witt R.N."/>
            <person name="Botha A."/>
            <person name="Volschenk H."/>
        </authorList>
    </citation>
    <scope>NUCLEOTIDE SEQUENCE [LARGE SCALE GENOMIC DNA]</scope>
    <source>
        <strain evidence="13 14">CAB683</strain>
    </source>
</reference>
<keyword evidence="8" id="KW-0496">Mitochondrion</keyword>
<dbReference type="PANTHER" id="PTHR45624">
    <property type="entry name" value="MITOCHONDRIAL BASIC AMINO ACIDS TRANSPORTER-RELATED"/>
    <property type="match status" value="1"/>
</dbReference>
<evidence type="ECO:0000256" key="5">
    <source>
        <dbReference type="ARBA" id="ARBA00022737"/>
    </source>
</evidence>
<evidence type="ECO:0000256" key="7">
    <source>
        <dbReference type="ARBA" id="ARBA00022989"/>
    </source>
</evidence>
<feature type="repeat" description="Solcar" evidence="10">
    <location>
        <begin position="1"/>
        <end position="94"/>
    </location>
</feature>
<feature type="transmembrane region" description="Helical" evidence="12">
    <location>
        <begin position="119"/>
        <end position="136"/>
    </location>
</feature>
<keyword evidence="5" id="KW-0677">Repeat</keyword>
<dbReference type="GO" id="GO:0022857">
    <property type="term" value="F:transmembrane transporter activity"/>
    <property type="evidence" value="ECO:0007669"/>
    <property type="project" value="TreeGrafter"/>
</dbReference>
<evidence type="ECO:0000256" key="8">
    <source>
        <dbReference type="ARBA" id="ARBA00023128"/>
    </source>
</evidence>
<keyword evidence="9 10" id="KW-0472">Membrane</keyword>
<evidence type="ECO:0000256" key="9">
    <source>
        <dbReference type="ARBA" id="ARBA00023136"/>
    </source>
</evidence>
<evidence type="ECO:0000256" key="1">
    <source>
        <dbReference type="ARBA" id="ARBA00004225"/>
    </source>
</evidence>
<dbReference type="InterPro" id="IPR023395">
    <property type="entry name" value="MCP_dom_sf"/>
</dbReference>
<dbReference type="SUPFAM" id="SSF103506">
    <property type="entry name" value="Mitochondrial carrier"/>
    <property type="match status" value="1"/>
</dbReference>
<comment type="caution">
    <text evidence="13">The sequence shown here is derived from an EMBL/GenBank/DDBJ whole genome shotgun (WGS) entry which is preliminary data.</text>
</comment>